<sequence length="191" mass="22333">MASRLLPLHSYVLVMDFNFVYRYNAHFYLKMWRANVDQKIYKSIFIPYQISLDQGFDIQLPGSVKFITAVWMLFIIVISTGYRCDLVSWLAFPESEQIPTDFDMLDRRRDYKVVFNFHAGTSYHYFNNAKSGLIRNIRQRFILEPDVATCAIASAMEPKAVCISWGLIMPLAIWETFFSKIISESKGHMKL</sequence>
<organism evidence="1 2">
    <name type="scientific">Allacma fusca</name>
    <dbReference type="NCBI Taxonomy" id="39272"/>
    <lineage>
        <taxon>Eukaryota</taxon>
        <taxon>Metazoa</taxon>
        <taxon>Ecdysozoa</taxon>
        <taxon>Arthropoda</taxon>
        <taxon>Hexapoda</taxon>
        <taxon>Collembola</taxon>
        <taxon>Symphypleona</taxon>
        <taxon>Sminthuridae</taxon>
        <taxon>Allacma</taxon>
    </lineage>
</organism>
<keyword evidence="2" id="KW-1185">Reference proteome</keyword>
<protein>
    <submittedName>
        <fullName evidence="1">Uncharacterized protein</fullName>
    </submittedName>
</protein>
<dbReference type="OrthoDB" id="5984008at2759"/>
<accession>A0A8J2KCV1</accession>
<reference evidence="1" key="1">
    <citation type="submission" date="2021-06" db="EMBL/GenBank/DDBJ databases">
        <authorList>
            <person name="Hodson N. C."/>
            <person name="Mongue J. A."/>
            <person name="Jaron S. K."/>
        </authorList>
    </citation>
    <scope>NUCLEOTIDE SEQUENCE</scope>
</reference>
<comment type="caution">
    <text evidence="1">The sequence shown here is derived from an EMBL/GenBank/DDBJ whole genome shotgun (WGS) entry which is preliminary data.</text>
</comment>
<dbReference type="Proteomes" id="UP000708208">
    <property type="component" value="Unassembled WGS sequence"/>
</dbReference>
<dbReference type="AlphaFoldDB" id="A0A8J2KCV1"/>
<evidence type="ECO:0000313" key="1">
    <source>
        <dbReference type="EMBL" id="CAG7724705.1"/>
    </source>
</evidence>
<evidence type="ECO:0000313" key="2">
    <source>
        <dbReference type="Proteomes" id="UP000708208"/>
    </source>
</evidence>
<dbReference type="EMBL" id="CAJVCH010112780">
    <property type="protein sequence ID" value="CAG7724705.1"/>
    <property type="molecule type" value="Genomic_DNA"/>
</dbReference>
<name>A0A8J2KCV1_9HEXA</name>
<proteinExistence type="predicted"/>
<gene>
    <name evidence="1" type="ORF">AFUS01_LOCUS13705</name>
</gene>